<keyword evidence="3" id="KW-1185">Reference proteome</keyword>
<protein>
    <submittedName>
        <fullName evidence="2">Tetratricopeptide (TPR) repeat protein</fullName>
    </submittedName>
</protein>
<comment type="caution">
    <text evidence="2">The sequence shown here is derived from an EMBL/GenBank/DDBJ whole genome shotgun (WGS) entry which is preliminary data.</text>
</comment>
<feature type="chain" id="PRO_5032649526" evidence="1">
    <location>
        <begin position="21"/>
        <end position="242"/>
    </location>
</feature>
<dbReference type="EMBL" id="JACHFM010000001">
    <property type="protein sequence ID" value="MBB5221158.1"/>
    <property type="molecule type" value="Genomic_DNA"/>
</dbReference>
<dbReference type="Proteomes" id="UP000549457">
    <property type="component" value="Unassembled WGS sequence"/>
</dbReference>
<accession>A0A840SLR3</accession>
<dbReference type="SUPFAM" id="SSF48452">
    <property type="entry name" value="TPR-like"/>
    <property type="match status" value="1"/>
</dbReference>
<name>A0A840SLR3_9RHOB</name>
<reference evidence="2 3" key="1">
    <citation type="submission" date="2020-08" db="EMBL/GenBank/DDBJ databases">
        <title>Genomic Encyclopedia of Type Strains, Phase IV (KMG-IV): sequencing the most valuable type-strain genomes for metagenomic binning, comparative biology and taxonomic classification.</title>
        <authorList>
            <person name="Goeker M."/>
        </authorList>
    </citation>
    <scope>NUCLEOTIDE SEQUENCE [LARGE SCALE GENOMIC DNA]</scope>
    <source>
        <strain evidence="2 3">DSM 101730</strain>
    </source>
</reference>
<dbReference type="InterPro" id="IPR011990">
    <property type="entry name" value="TPR-like_helical_dom_sf"/>
</dbReference>
<feature type="signal peptide" evidence="1">
    <location>
        <begin position="1"/>
        <end position="20"/>
    </location>
</feature>
<gene>
    <name evidence="2" type="ORF">HNP73_001079</name>
</gene>
<evidence type="ECO:0000313" key="3">
    <source>
        <dbReference type="Proteomes" id="UP000549457"/>
    </source>
</evidence>
<keyword evidence="1" id="KW-0732">Signal</keyword>
<dbReference type="AlphaFoldDB" id="A0A840SLR3"/>
<evidence type="ECO:0000256" key="1">
    <source>
        <dbReference type="SAM" id="SignalP"/>
    </source>
</evidence>
<evidence type="ECO:0000313" key="2">
    <source>
        <dbReference type="EMBL" id="MBB5221158.1"/>
    </source>
</evidence>
<organism evidence="2 3">
    <name type="scientific">Amaricoccus macauensis</name>
    <dbReference type="NCBI Taxonomy" id="57001"/>
    <lineage>
        <taxon>Bacteria</taxon>
        <taxon>Pseudomonadati</taxon>
        <taxon>Pseudomonadota</taxon>
        <taxon>Alphaproteobacteria</taxon>
        <taxon>Rhodobacterales</taxon>
        <taxon>Paracoccaceae</taxon>
        <taxon>Amaricoccus</taxon>
    </lineage>
</organism>
<dbReference type="RefSeq" id="WP_184147557.1">
    <property type="nucleotide sequence ID" value="NZ_JACHFM010000001.1"/>
</dbReference>
<dbReference type="Gene3D" id="1.25.40.10">
    <property type="entry name" value="Tetratricopeptide repeat domain"/>
    <property type="match status" value="1"/>
</dbReference>
<sequence length="242" mass="24817">MRRLIAAALFATTLPWPAAAAVTNTDECKAALAGDPATAREDAAVWERNGGGVPARLCSAAALAALGAHATAAQMLTGIAESPNRAMSTSLRVRVLVDAADQWLAAGKPGIAREALGRADKLTRPDARRLVLTARVAAAEADWPAAETALRAALTTAPDDAATHALLAAALRNQGDATAALPEADRAAALAPDLPEALFEQGAARAETGDSRGAANAWLTLIEKHPDSSLAGHARLNLQRLP</sequence>
<proteinExistence type="predicted"/>